<dbReference type="SUPFAM" id="SSF90123">
    <property type="entry name" value="ABC transporter transmembrane region"/>
    <property type="match status" value="1"/>
</dbReference>
<comment type="subcellular location">
    <subcellularLocation>
        <location evidence="1">Cell membrane</location>
        <topology evidence="1">Multi-pass membrane protein</topology>
    </subcellularLocation>
</comment>
<keyword evidence="2 7" id="KW-0812">Transmembrane</keyword>
<keyword evidence="6 7" id="KW-0472">Membrane</keyword>
<protein>
    <submittedName>
        <fullName evidence="10">ATP-binding cassette, subfamily C, CydD</fullName>
    </submittedName>
</protein>
<dbReference type="GO" id="GO:0042883">
    <property type="term" value="P:cysteine transport"/>
    <property type="evidence" value="ECO:0007669"/>
    <property type="project" value="InterPro"/>
</dbReference>
<dbReference type="AlphaFoldDB" id="A0A1H3QRI3"/>
<dbReference type="GO" id="GO:0140359">
    <property type="term" value="F:ABC-type transporter activity"/>
    <property type="evidence" value="ECO:0007669"/>
    <property type="project" value="InterPro"/>
</dbReference>
<dbReference type="GO" id="GO:0016887">
    <property type="term" value="F:ATP hydrolysis activity"/>
    <property type="evidence" value="ECO:0007669"/>
    <property type="project" value="InterPro"/>
</dbReference>
<dbReference type="InterPro" id="IPR003439">
    <property type="entry name" value="ABC_transporter-like_ATP-bd"/>
</dbReference>
<feature type="transmembrane region" description="Helical" evidence="7">
    <location>
        <begin position="160"/>
        <end position="181"/>
    </location>
</feature>
<dbReference type="Proteomes" id="UP000199632">
    <property type="component" value="Unassembled WGS sequence"/>
</dbReference>
<dbReference type="Gene3D" id="1.20.1560.10">
    <property type="entry name" value="ABC transporter type 1, transmembrane domain"/>
    <property type="match status" value="1"/>
</dbReference>
<dbReference type="InterPro" id="IPR017871">
    <property type="entry name" value="ABC_transporter-like_CS"/>
</dbReference>
<evidence type="ECO:0000256" key="1">
    <source>
        <dbReference type="ARBA" id="ARBA00004651"/>
    </source>
</evidence>
<dbReference type="CDD" id="cd18584">
    <property type="entry name" value="ABC_6TM_AarD_CydD"/>
    <property type="match status" value="1"/>
</dbReference>
<organism evidence="10 11">
    <name type="scientific">Asanoa ishikariensis</name>
    <dbReference type="NCBI Taxonomy" id="137265"/>
    <lineage>
        <taxon>Bacteria</taxon>
        <taxon>Bacillati</taxon>
        <taxon>Actinomycetota</taxon>
        <taxon>Actinomycetes</taxon>
        <taxon>Micromonosporales</taxon>
        <taxon>Micromonosporaceae</taxon>
        <taxon>Asanoa</taxon>
    </lineage>
</organism>
<evidence type="ECO:0000256" key="5">
    <source>
        <dbReference type="ARBA" id="ARBA00022989"/>
    </source>
</evidence>
<dbReference type="PROSITE" id="PS00211">
    <property type="entry name" value="ABC_TRANSPORTER_1"/>
    <property type="match status" value="1"/>
</dbReference>
<dbReference type="Pfam" id="PF00664">
    <property type="entry name" value="ABC_membrane"/>
    <property type="match status" value="1"/>
</dbReference>
<proteinExistence type="predicted"/>
<keyword evidence="3" id="KW-0547">Nucleotide-binding</keyword>
<feature type="transmembrane region" description="Helical" evidence="7">
    <location>
        <begin position="239"/>
        <end position="260"/>
    </location>
</feature>
<dbReference type="NCBIfam" id="TIGR02857">
    <property type="entry name" value="CydD"/>
    <property type="match status" value="1"/>
</dbReference>
<keyword evidence="4 10" id="KW-0067">ATP-binding</keyword>
<dbReference type="PROSITE" id="PS50929">
    <property type="entry name" value="ABC_TM1F"/>
    <property type="match status" value="1"/>
</dbReference>
<dbReference type="InterPro" id="IPR027417">
    <property type="entry name" value="P-loop_NTPase"/>
</dbReference>
<dbReference type="SMART" id="SM00382">
    <property type="entry name" value="AAA"/>
    <property type="match status" value="1"/>
</dbReference>
<dbReference type="PANTHER" id="PTHR24221">
    <property type="entry name" value="ATP-BINDING CASSETTE SUB-FAMILY B"/>
    <property type="match status" value="1"/>
</dbReference>
<dbReference type="InterPro" id="IPR014216">
    <property type="entry name" value="ABC_transptr_CydD"/>
</dbReference>
<evidence type="ECO:0000256" key="4">
    <source>
        <dbReference type="ARBA" id="ARBA00022840"/>
    </source>
</evidence>
<dbReference type="EMBL" id="FNQB01000002">
    <property type="protein sequence ID" value="SDZ16202.1"/>
    <property type="molecule type" value="Genomic_DNA"/>
</dbReference>
<dbReference type="InterPro" id="IPR039421">
    <property type="entry name" value="Type_1_exporter"/>
</dbReference>
<evidence type="ECO:0000256" key="7">
    <source>
        <dbReference type="SAM" id="Phobius"/>
    </source>
</evidence>
<keyword evidence="5 7" id="KW-1133">Transmembrane helix</keyword>
<sequence length="558" mass="58133">MSRRRPFDPRLLRRVPATRRHFAVLGLCGVATAVVVVLQATALAAVLAAAAGGQLDRTALGLFVGLVAARAGLAWAQGAVTAWSAAAVKQALRVELLGSVTRRDPAWLASQRGGSLATLAGRGLDGLDAYFTGYLPQLVLGVTIPIAVLARLVFADWTSALIVAVTIPLIPIFGALVGWQAQVATERQWRRLSRLGGHFLDMLSGLPTLRAFGRAQAQVDVVRRMADAHRAATMRTLRIAFLSALVLELVATISVALVAVPVGLRLLSGGMTLEVALLVLLLTPEAYLPLRAAGSKFHASLEGLTALDEALSALPPEPAPVVGTAVARPGPIVLSGVTVEYERTTALRDVTLTIAPGERVAIVGPSGAGKSTLLGLLLGFVRPTTGQVLVSGVDLAAADLDAWRRTVAWVPQRAHLFAGTVADNVRLGAPADADLARAAAAAALDEVVDALPEGWQTTLGERGYGLSSGQRQRIALARAFLRDQASLVLLDEPTARLDAASEAAVVEATINLLAGRTGVFVAHRPALLAVADRVLRVEDGVVTELLRPAPALPTGVGG</sequence>
<feature type="transmembrane region" description="Helical" evidence="7">
    <location>
        <begin position="134"/>
        <end position="154"/>
    </location>
</feature>
<gene>
    <name evidence="10" type="ORF">SAMN05421684_3138</name>
</gene>
<dbReference type="GO" id="GO:0005886">
    <property type="term" value="C:plasma membrane"/>
    <property type="evidence" value="ECO:0007669"/>
    <property type="project" value="UniProtKB-SubCell"/>
</dbReference>
<dbReference type="Gene3D" id="3.40.50.300">
    <property type="entry name" value="P-loop containing nucleotide triphosphate hydrolases"/>
    <property type="match status" value="1"/>
</dbReference>
<feature type="transmembrane region" description="Helical" evidence="7">
    <location>
        <begin position="21"/>
        <end position="50"/>
    </location>
</feature>
<dbReference type="RefSeq" id="WP_239083626.1">
    <property type="nucleotide sequence ID" value="NZ_BOND01000009.1"/>
</dbReference>
<dbReference type="InterPro" id="IPR011527">
    <property type="entry name" value="ABC1_TM_dom"/>
</dbReference>
<dbReference type="PANTHER" id="PTHR24221:SF590">
    <property type="entry name" value="COMPONENT LINKED WITH THE ASSEMBLY OF CYTOCHROME' TRANSPORT TRANSMEMBRANE ATP-BINDING PROTEIN ABC TRANSPORTER CYDD-RELATED"/>
    <property type="match status" value="1"/>
</dbReference>
<dbReference type="CDD" id="cd03228">
    <property type="entry name" value="ABCC_MRP_Like"/>
    <property type="match status" value="1"/>
</dbReference>
<dbReference type="SUPFAM" id="SSF52540">
    <property type="entry name" value="P-loop containing nucleoside triphosphate hydrolases"/>
    <property type="match status" value="1"/>
</dbReference>
<accession>A0A1H3QRI3</accession>
<feature type="transmembrane region" description="Helical" evidence="7">
    <location>
        <begin position="62"/>
        <end position="83"/>
    </location>
</feature>
<reference evidence="11" key="1">
    <citation type="submission" date="2016-10" db="EMBL/GenBank/DDBJ databases">
        <authorList>
            <person name="Varghese N."/>
            <person name="Submissions S."/>
        </authorList>
    </citation>
    <scope>NUCLEOTIDE SEQUENCE [LARGE SCALE GENOMIC DNA]</scope>
    <source>
        <strain evidence="11">DSM 44718</strain>
    </source>
</reference>
<dbReference type="InterPro" id="IPR003593">
    <property type="entry name" value="AAA+_ATPase"/>
</dbReference>
<dbReference type="PROSITE" id="PS50893">
    <property type="entry name" value="ABC_TRANSPORTER_2"/>
    <property type="match status" value="1"/>
</dbReference>
<dbReference type="InterPro" id="IPR036640">
    <property type="entry name" value="ABC1_TM_sf"/>
</dbReference>
<dbReference type="Pfam" id="PF00005">
    <property type="entry name" value="ABC_tran"/>
    <property type="match status" value="1"/>
</dbReference>
<dbReference type="GO" id="GO:0005524">
    <property type="term" value="F:ATP binding"/>
    <property type="evidence" value="ECO:0007669"/>
    <property type="project" value="UniProtKB-KW"/>
</dbReference>
<evidence type="ECO:0000259" key="9">
    <source>
        <dbReference type="PROSITE" id="PS50929"/>
    </source>
</evidence>
<evidence type="ECO:0000313" key="10">
    <source>
        <dbReference type="EMBL" id="SDZ16202.1"/>
    </source>
</evidence>
<evidence type="ECO:0000313" key="11">
    <source>
        <dbReference type="Proteomes" id="UP000199632"/>
    </source>
</evidence>
<evidence type="ECO:0000256" key="2">
    <source>
        <dbReference type="ARBA" id="ARBA00022692"/>
    </source>
</evidence>
<evidence type="ECO:0000259" key="8">
    <source>
        <dbReference type="PROSITE" id="PS50893"/>
    </source>
</evidence>
<evidence type="ECO:0000256" key="3">
    <source>
        <dbReference type="ARBA" id="ARBA00022741"/>
    </source>
</evidence>
<feature type="domain" description="ABC transporter" evidence="8">
    <location>
        <begin position="332"/>
        <end position="558"/>
    </location>
</feature>
<evidence type="ECO:0000256" key="6">
    <source>
        <dbReference type="ARBA" id="ARBA00023136"/>
    </source>
</evidence>
<dbReference type="STRING" id="137265.SAMN05421684_3138"/>
<keyword evidence="11" id="KW-1185">Reference proteome</keyword>
<feature type="domain" description="ABC transmembrane type-1" evidence="9">
    <location>
        <begin position="23"/>
        <end position="302"/>
    </location>
</feature>
<name>A0A1H3QRI3_9ACTN</name>